<dbReference type="PROSITE" id="PS50949">
    <property type="entry name" value="HTH_GNTR"/>
    <property type="match status" value="1"/>
</dbReference>
<dbReference type="InterPro" id="IPR011711">
    <property type="entry name" value="GntR_C"/>
</dbReference>
<dbReference type="SMART" id="SM00895">
    <property type="entry name" value="FCD"/>
    <property type="match status" value="1"/>
</dbReference>
<keyword evidence="6" id="KW-1185">Reference proteome</keyword>
<dbReference type="SMART" id="SM00345">
    <property type="entry name" value="HTH_GNTR"/>
    <property type="match status" value="1"/>
</dbReference>
<keyword evidence="1" id="KW-0805">Transcription regulation</keyword>
<protein>
    <submittedName>
        <fullName evidence="5">GntR family transcriptional regulator</fullName>
    </submittedName>
</protein>
<dbReference type="GO" id="GO:0003700">
    <property type="term" value="F:DNA-binding transcription factor activity"/>
    <property type="evidence" value="ECO:0007669"/>
    <property type="project" value="InterPro"/>
</dbReference>
<dbReference type="RefSeq" id="WP_117298637.1">
    <property type="nucleotide sequence ID" value="NZ_QVQT02000002.1"/>
</dbReference>
<evidence type="ECO:0000256" key="2">
    <source>
        <dbReference type="ARBA" id="ARBA00023125"/>
    </source>
</evidence>
<evidence type="ECO:0000313" key="5">
    <source>
        <dbReference type="EMBL" id="RFU17890.1"/>
    </source>
</evidence>
<dbReference type="Pfam" id="PF00392">
    <property type="entry name" value="GntR"/>
    <property type="match status" value="1"/>
</dbReference>
<reference evidence="5 6" key="1">
    <citation type="submission" date="2018-08" db="EMBL/GenBank/DDBJ databases">
        <title>Acidipila sp. 4G-K13, an acidobacterium isolated from forest soil.</title>
        <authorList>
            <person name="Gao Z.-H."/>
            <person name="Qiu L.-H."/>
        </authorList>
    </citation>
    <scope>NUCLEOTIDE SEQUENCE [LARGE SCALE GENOMIC DNA]</scope>
    <source>
        <strain evidence="5 6">4G-K13</strain>
    </source>
</reference>
<evidence type="ECO:0000259" key="4">
    <source>
        <dbReference type="PROSITE" id="PS50949"/>
    </source>
</evidence>
<dbReference type="PANTHER" id="PTHR43537">
    <property type="entry name" value="TRANSCRIPTIONAL REGULATOR, GNTR FAMILY"/>
    <property type="match status" value="1"/>
</dbReference>
<feature type="domain" description="HTH gntR-type" evidence="4">
    <location>
        <begin position="14"/>
        <end position="81"/>
    </location>
</feature>
<dbReference type="InterPro" id="IPR008920">
    <property type="entry name" value="TF_FadR/GntR_C"/>
</dbReference>
<dbReference type="InterPro" id="IPR036388">
    <property type="entry name" value="WH-like_DNA-bd_sf"/>
</dbReference>
<dbReference type="Proteomes" id="UP000264702">
    <property type="component" value="Unassembled WGS sequence"/>
</dbReference>
<sequence>MPHTKNSLHEEASPLVKQSLAAKLREEIIQGHLAPGQRIIEGYWARRFGVAQTSVREAINLLIGEGFVTKASGRSARVTSYTESDLAEIYELRGALEGFAAHLAAQRRADLTPLEEVLKEMRRATKQGDVRSLIEADLAFHLTLCELSGNHFLSAQIRTLLVPLFAFVSMRVAQVHQTAKAWESDLDRHKRMIELIREGDPAAAEFTVRATLRHFAARAHGIWQEAR</sequence>
<organism evidence="5 6">
    <name type="scientific">Paracidobacterium acidisoli</name>
    <dbReference type="NCBI Taxonomy" id="2303751"/>
    <lineage>
        <taxon>Bacteria</taxon>
        <taxon>Pseudomonadati</taxon>
        <taxon>Acidobacteriota</taxon>
        <taxon>Terriglobia</taxon>
        <taxon>Terriglobales</taxon>
        <taxon>Acidobacteriaceae</taxon>
        <taxon>Paracidobacterium</taxon>
    </lineage>
</organism>
<accession>A0A372ISF1</accession>
<dbReference type="Gene3D" id="1.20.120.530">
    <property type="entry name" value="GntR ligand-binding domain-like"/>
    <property type="match status" value="1"/>
</dbReference>
<dbReference type="PANTHER" id="PTHR43537:SF45">
    <property type="entry name" value="GNTR FAMILY REGULATORY PROTEIN"/>
    <property type="match status" value="1"/>
</dbReference>
<dbReference type="AlphaFoldDB" id="A0A372ISF1"/>
<keyword evidence="2" id="KW-0238">DNA-binding</keyword>
<dbReference type="EMBL" id="QVQT01000002">
    <property type="protein sequence ID" value="RFU17890.1"/>
    <property type="molecule type" value="Genomic_DNA"/>
</dbReference>
<keyword evidence="3" id="KW-0804">Transcription</keyword>
<comment type="caution">
    <text evidence="5">The sequence shown here is derived from an EMBL/GenBank/DDBJ whole genome shotgun (WGS) entry which is preliminary data.</text>
</comment>
<dbReference type="SUPFAM" id="SSF46785">
    <property type="entry name" value="Winged helix' DNA-binding domain"/>
    <property type="match status" value="1"/>
</dbReference>
<dbReference type="OrthoDB" id="9816161at2"/>
<evidence type="ECO:0000313" key="6">
    <source>
        <dbReference type="Proteomes" id="UP000264702"/>
    </source>
</evidence>
<gene>
    <name evidence="5" type="ORF">D0Y96_07240</name>
</gene>
<evidence type="ECO:0000256" key="3">
    <source>
        <dbReference type="ARBA" id="ARBA00023163"/>
    </source>
</evidence>
<dbReference type="InterPro" id="IPR036390">
    <property type="entry name" value="WH_DNA-bd_sf"/>
</dbReference>
<name>A0A372ISF1_9BACT</name>
<proteinExistence type="predicted"/>
<dbReference type="SUPFAM" id="SSF48008">
    <property type="entry name" value="GntR ligand-binding domain-like"/>
    <property type="match status" value="1"/>
</dbReference>
<evidence type="ECO:0000256" key="1">
    <source>
        <dbReference type="ARBA" id="ARBA00023015"/>
    </source>
</evidence>
<dbReference type="Pfam" id="PF07729">
    <property type="entry name" value="FCD"/>
    <property type="match status" value="1"/>
</dbReference>
<dbReference type="InterPro" id="IPR000524">
    <property type="entry name" value="Tscrpt_reg_HTH_GntR"/>
</dbReference>
<dbReference type="GO" id="GO:0003677">
    <property type="term" value="F:DNA binding"/>
    <property type="evidence" value="ECO:0007669"/>
    <property type="project" value="UniProtKB-KW"/>
</dbReference>
<dbReference type="Gene3D" id="1.10.10.10">
    <property type="entry name" value="Winged helix-like DNA-binding domain superfamily/Winged helix DNA-binding domain"/>
    <property type="match status" value="1"/>
</dbReference>